<reference evidence="3" key="1">
    <citation type="submission" date="2016-11" db="EMBL/GenBank/DDBJ databases">
        <authorList>
            <person name="Schniete J.K."/>
            <person name="Salih T."/>
            <person name="Algora Gallardo L."/>
            <person name="Martinez Fernandez S."/>
            <person name="Herron P.R."/>
        </authorList>
    </citation>
    <scope>NUCLEOTIDE SEQUENCE [LARGE SCALE GENOMIC DNA]</scope>
    <source>
        <strain evidence="3">DSM 41896</strain>
    </source>
</reference>
<feature type="compositionally biased region" description="Low complexity" evidence="1">
    <location>
        <begin position="68"/>
        <end position="82"/>
    </location>
</feature>
<feature type="region of interest" description="Disordered" evidence="1">
    <location>
        <begin position="1"/>
        <end position="23"/>
    </location>
</feature>
<dbReference type="AlphaFoldDB" id="A0A1V6MWC5"/>
<dbReference type="Proteomes" id="UP000184286">
    <property type="component" value="Unassembled WGS sequence"/>
</dbReference>
<proteinExistence type="predicted"/>
<name>A0A1V6MWC5_9ACTN</name>
<feature type="region of interest" description="Disordered" evidence="1">
    <location>
        <begin position="48"/>
        <end position="102"/>
    </location>
</feature>
<organism evidence="2 3">
    <name type="scientific">Streptomyces phaeoluteigriseus</name>
    <dbReference type="NCBI Taxonomy" id="114686"/>
    <lineage>
        <taxon>Bacteria</taxon>
        <taxon>Bacillati</taxon>
        <taxon>Actinomycetota</taxon>
        <taxon>Actinomycetes</taxon>
        <taxon>Kitasatosporales</taxon>
        <taxon>Streptomycetaceae</taxon>
        <taxon>Streptomyces</taxon>
        <taxon>Streptomyces aurantiacus group</taxon>
    </lineage>
</organism>
<dbReference type="EMBL" id="MPOH02000008">
    <property type="protein sequence ID" value="OQD56739.1"/>
    <property type="molecule type" value="Genomic_DNA"/>
</dbReference>
<protein>
    <submittedName>
        <fullName evidence="2">Uncharacterized protein</fullName>
    </submittedName>
</protein>
<comment type="caution">
    <text evidence="2">The sequence shown here is derived from an EMBL/GenBank/DDBJ whole genome shotgun (WGS) entry which is preliminary data.</text>
</comment>
<accession>A0A1V6MWC5</accession>
<sequence>MGEIEDAVDRADREAFTQKPPKTMKGRIGYLIRQLGSFKAVAREIGVTADSVNRYPPGRRRQDRIRDAGPLAAPGAQASPPAGRHRHRHHGGDAGPLQLHGT</sequence>
<gene>
    <name evidence="2" type="ORF">BM536_007065</name>
</gene>
<evidence type="ECO:0000256" key="1">
    <source>
        <dbReference type="SAM" id="MobiDB-lite"/>
    </source>
</evidence>
<evidence type="ECO:0000313" key="3">
    <source>
        <dbReference type="Proteomes" id="UP000184286"/>
    </source>
</evidence>
<evidence type="ECO:0000313" key="2">
    <source>
        <dbReference type="EMBL" id="OQD56739.1"/>
    </source>
</evidence>
<feature type="compositionally biased region" description="Basic and acidic residues" evidence="1">
    <location>
        <begin position="7"/>
        <end position="16"/>
    </location>
</feature>
<reference evidence="2 3" key="2">
    <citation type="submission" date="2017-02" db="EMBL/GenBank/DDBJ databases">
        <title>Draft genome sequence of Streptomyces phaeoluteigriseus type strain DSM41896.</title>
        <authorList>
            <person name="Salih T.S."/>
            <person name="Algora Gallardo L."/>
            <person name="Melo Santos T."/>
            <person name="Filgueira Martinez S."/>
            <person name="Herron P.R."/>
        </authorList>
    </citation>
    <scope>NUCLEOTIDE SEQUENCE [LARGE SCALE GENOMIC DNA]</scope>
    <source>
        <strain evidence="2 3">DSM 41896</strain>
    </source>
</reference>